<organism evidence="3 4">
    <name type="scientific">Microctonus aethiopoides</name>
    <dbReference type="NCBI Taxonomy" id="144406"/>
    <lineage>
        <taxon>Eukaryota</taxon>
        <taxon>Metazoa</taxon>
        <taxon>Ecdysozoa</taxon>
        <taxon>Arthropoda</taxon>
        <taxon>Hexapoda</taxon>
        <taxon>Insecta</taxon>
        <taxon>Pterygota</taxon>
        <taxon>Neoptera</taxon>
        <taxon>Endopterygota</taxon>
        <taxon>Hymenoptera</taxon>
        <taxon>Apocrita</taxon>
        <taxon>Ichneumonoidea</taxon>
        <taxon>Braconidae</taxon>
        <taxon>Euphorinae</taxon>
        <taxon>Microctonus</taxon>
    </lineage>
</organism>
<name>A0AA39FUL8_9HYME</name>
<dbReference type="Pfam" id="PF09820">
    <property type="entry name" value="AAA-ATPase_like"/>
    <property type="match status" value="1"/>
</dbReference>
<dbReference type="PANTHER" id="PTHR34825:SF1">
    <property type="entry name" value="AAA-ATPASE-LIKE DOMAIN-CONTAINING PROTEIN"/>
    <property type="match status" value="1"/>
</dbReference>
<gene>
    <name evidence="3" type="ORF">PV328_000300</name>
</gene>
<keyword evidence="4" id="KW-1185">Reference proteome</keyword>
<evidence type="ECO:0000259" key="2">
    <source>
        <dbReference type="Pfam" id="PF09820"/>
    </source>
</evidence>
<reference evidence="3" key="2">
    <citation type="submission" date="2023-03" db="EMBL/GenBank/DDBJ databases">
        <authorList>
            <person name="Inwood S.N."/>
            <person name="Skelly J.G."/>
            <person name="Guhlin J."/>
            <person name="Harrop T.W.R."/>
            <person name="Goldson S.G."/>
            <person name="Dearden P.K."/>
        </authorList>
    </citation>
    <scope>NUCLEOTIDE SEQUENCE</scope>
    <source>
        <strain evidence="3">Irish</strain>
        <tissue evidence="3">Whole body</tissue>
    </source>
</reference>
<feature type="domain" description="AAA-ATPase-like" evidence="2">
    <location>
        <begin position="47"/>
        <end position="93"/>
    </location>
</feature>
<dbReference type="Proteomes" id="UP001168990">
    <property type="component" value="Unassembled WGS sequence"/>
</dbReference>
<dbReference type="InterPro" id="IPR018631">
    <property type="entry name" value="AAA-ATPase-like_dom"/>
</dbReference>
<dbReference type="EMBL" id="JAQQBS010000001">
    <property type="protein sequence ID" value="KAK0176132.1"/>
    <property type="molecule type" value="Genomic_DNA"/>
</dbReference>
<dbReference type="AlphaFoldDB" id="A0AA39FUL8"/>
<evidence type="ECO:0000313" key="4">
    <source>
        <dbReference type="Proteomes" id="UP001168990"/>
    </source>
</evidence>
<sequence>MEAPTAKRPKMSDHKINEPVKTSSNTKKFGVPNETYSVYDHHYNKPFYVDKTLLIKELFKIKHVLITAPSRFGKTLNMDMVRRFVEIELDKDEKPIVLDVEENKRCLKEIQPRSKNFKLFRGKNISKEKEIVFEHFGKYPTIYVDFSSVQGRNYEENLDSLRTIIHRAFGQHAYLLRSTLWSRPGFSKEVFMQYFNFSQYASLSEDELKYGLQILSKFLHGHFGRKVFVFIEEFDVSVSTMVYRNRMTPEDRRKTIELFQSITGNLLKDNDEFVERSLSNACHQLGNVLSGSPNNVEHCAFMQAHIFSKFYGFEEAEVKYMLETGGRIEDFNLVKMQYSGYKTTLRDGRDIEIYSPWAIVKYLINEYFSTNMSAGVPDEIIKGIGHFKIRPIISDIMSGKSVTIRYVEKFEIKHVDMLSRMLCKNKVDGEGVDLFIQFLYEMGFFYPIASSSKSLTLAVPNAGVYSKINKILFNVDLKTKYSPDAIEQFTKSLVNVGRSCDNKSVGALAKSIEALFKSGEPPRNEFEFQSQLHGRMYREFPYDVDVNTTYISTGGDLHLVMRPHCVGCIFVFKFPEDKRMTSNEAHTEIIEKKYYTLLEEASLKILFRDDTPIVEKRIYFGIHMDGDDGKVSITYSYNNIDRKKTVVSRDA</sequence>
<accession>A0AA39FUL8</accession>
<comment type="caution">
    <text evidence="3">The sequence shown here is derived from an EMBL/GenBank/DDBJ whole genome shotgun (WGS) entry which is preliminary data.</text>
</comment>
<dbReference type="PANTHER" id="PTHR34825">
    <property type="entry name" value="CONSERVED PROTEIN, WITH A WEAK D-GALACTARATE DEHYDRATASE/ALTRONATE HYDROLASE DOMAIN"/>
    <property type="match status" value="1"/>
</dbReference>
<feature type="region of interest" description="Disordered" evidence="1">
    <location>
        <begin position="1"/>
        <end position="28"/>
    </location>
</feature>
<reference evidence="3" key="1">
    <citation type="journal article" date="2023" name="bioRxiv">
        <title>Scaffold-level genome assemblies of two parasitoid biocontrol wasps reveal the parthenogenesis mechanism and an associated novel virus.</title>
        <authorList>
            <person name="Inwood S."/>
            <person name="Skelly J."/>
            <person name="Guhlin J."/>
            <person name="Harrop T."/>
            <person name="Goldson S."/>
            <person name="Dearden P."/>
        </authorList>
    </citation>
    <scope>NUCLEOTIDE SEQUENCE</scope>
    <source>
        <strain evidence="3">Irish</strain>
        <tissue evidence="3">Whole body</tissue>
    </source>
</reference>
<protein>
    <recommendedName>
        <fullName evidence="2">AAA-ATPase-like domain-containing protein</fullName>
    </recommendedName>
</protein>
<evidence type="ECO:0000256" key="1">
    <source>
        <dbReference type="SAM" id="MobiDB-lite"/>
    </source>
</evidence>
<proteinExistence type="predicted"/>
<evidence type="ECO:0000313" key="3">
    <source>
        <dbReference type="EMBL" id="KAK0176132.1"/>
    </source>
</evidence>